<reference evidence="2" key="1">
    <citation type="journal article" date="2021" name="PeerJ">
        <title>Extensive microbial diversity within the chicken gut microbiome revealed by metagenomics and culture.</title>
        <authorList>
            <person name="Gilroy R."/>
            <person name="Ravi A."/>
            <person name="Getino M."/>
            <person name="Pursley I."/>
            <person name="Horton D.L."/>
            <person name="Alikhan N.F."/>
            <person name="Baker D."/>
            <person name="Gharbi K."/>
            <person name="Hall N."/>
            <person name="Watson M."/>
            <person name="Adriaenssens E.M."/>
            <person name="Foster-Nyarko E."/>
            <person name="Jarju S."/>
            <person name="Secka A."/>
            <person name="Antonio M."/>
            <person name="Oren A."/>
            <person name="Chaudhuri R.R."/>
            <person name="La Ragione R."/>
            <person name="Hildebrand F."/>
            <person name="Pallen M.J."/>
        </authorList>
    </citation>
    <scope>NUCLEOTIDE SEQUENCE</scope>
    <source>
        <strain evidence="2">Gambia2-208</strain>
    </source>
</reference>
<dbReference type="Proteomes" id="UP000886851">
    <property type="component" value="Unassembled WGS sequence"/>
</dbReference>
<proteinExistence type="predicted"/>
<dbReference type="Pfam" id="PF22253">
    <property type="entry name" value="DUF6948"/>
    <property type="match status" value="1"/>
</dbReference>
<reference evidence="2" key="2">
    <citation type="submission" date="2021-04" db="EMBL/GenBank/DDBJ databases">
        <authorList>
            <person name="Gilroy R."/>
        </authorList>
    </citation>
    <scope>NUCLEOTIDE SEQUENCE</scope>
    <source>
        <strain evidence="2">Gambia2-208</strain>
    </source>
</reference>
<evidence type="ECO:0000259" key="1">
    <source>
        <dbReference type="Pfam" id="PF22253"/>
    </source>
</evidence>
<dbReference type="AlphaFoldDB" id="A0A9D1ZGX6"/>
<comment type="caution">
    <text evidence="2">The sequence shown here is derived from an EMBL/GenBank/DDBJ whole genome shotgun (WGS) entry which is preliminary data.</text>
</comment>
<accession>A0A9D1ZGX6</accession>
<feature type="domain" description="DUF6948" evidence="1">
    <location>
        <begin position="6"/>
        <end position="90"/>
    </location>
</feature>
<dbReference type="InterPro" id="IPR054226">
    <property type="entry name" value="DUF6948"/>
</dbReference>
<evidence type="ECO:0000313" key="3">
    <source>
        <dbReference type="Proteomes" id="UP000886851"/>
    </source>
</evidence>
<organism evidence="2 3">
    <name type="scientific">Candidatus Bacteroides pullicola</name>
    <dbReference type="NCBI Taxonomy" id="2838475"/>
    <lineage>
        <taxon>Bacteria</taxon>
        <taxon>Pseudomonadati</taxon>
        <taxon>Bacteroidota</taxon>
        <taxon>Bacteroidia</taxon>
        <taxon>Bacteroidales</taxon>
        <taxon>Bacteroidaceae</taxon>
        <taxon>Bacteroides</taxon>
    </lineage>
</organism>
<dbReference type="EMBL" id="DXCV01000039">
    <property type="protein sequence ID" value="HIY88155.1"/>
    <property type="molecule type" value="Genomic_DNA"/>
</dbReference>
<name>A0A9D1ZGX6_9BACE</name>
<evidence type="ECO:0000313" key="2">
    <source>
        <dbReference type="EMBL" id="HIY88155.1"/>
    </source>
</evidence>
<sequence length="98" mass="10706">MNNFIGKKVIVRGDRSGVFFGTLAAKEGQEVKLEKCRRLWYWDGAASISQLAVDGTTNPSECKFTVTVDEIGILDAIEIIPCTGKAIESIESVGVWAR</sequence>
<protein>
    <recommendedName>
        <fullName evidence="1">DUF6948 domain-containing protein</fullName>
    </recommendedName>
</protein>
<gene>
    <name evidence="2" type="ORF">H9824_05565</name>
</gene>